<dbReference type="EMBL" id="RCHU01000558">
    <property type="protein sequence ID" value="TKS01878.1"/>
    <property type="molecule type" value="Genomic_DNA"/>
</dbReference>
<dbReference type="STRING" id="43335.A0A4U5PWE6"/>
<protein>
    <submittedName>
        <fullName evidence="1">Uncharacterized protein</fullName>
    </submittedName>
</protein>
<organism evidence="1">
    <name type="scientific">Populus alba</name>
    <name type="common">White poplar</name>
    <dbReference type="NCBI Taxonomy" id="43335"/>
    <lineage>
        <taxon>Eukaryota</taxon>
        <taxon>Viridiplantae</taxon>
        <taxon>Streptophyta</taxon>
        <taxon>Embryophyta</taxon>
        <taxon>Tracheophyta</taxon>
        <taxon>Spermatophyta</taxon>
        <taxon>Magnoliopsida</taxon>
        <taxon>eudicotyledons</taxon>
        <taxon>Gunneridae</taxon>
        <taxon>Pentapetalae</taxon>
        <taxon>rosids</taxon>
        <taxon>fabids</taxon>
        <taxon>Malpighiales</taxon>
        <taxon>Salicaceae</taxon>
        <taxon>Saliceae</taxon>
        <taxon>Populus</taxon>
    </lineage>
</organism>
<comment type="caution">
    <text evidence="1">The sequence shown here is derived from an EMBL/GenBank/DDBJ whole genome shotgun (WGS) entry which is preliminary data.</text>
</comment>
<proteinExistence type="predicted"/>
<name>A0A4U5PWE6_POPAL</name>
<evidence type="ECO:0000313" key="1">
    <source>
        <dbReference type="EMBL" id="TKS01878.1"/>
    </source>
</evidence>
<accession>A0A4U5PWE6</accession>
<dbReference type="AlphaFoldDB" id="A0A4U5PWE6"/>
<reference evidence="1" key="1">
    <citation type="submission" date="2018-10" db="EMBL/GenBank/DDBJ databases">
        <title>Population genomic analysis revealed the cold adaptation of white poplar.</title>
        <authorList>
            <person name="Liu Y.-J."/>
        </authorList>
    </citation>
    <scope>NUCLEOTIDE SEQUENCE [LARGE SCALE GENOMIC DNA]</scope>
    <source>
        <strain evidence="1">PAL-ZL1</strain>
    </source>
</reference>
<sequence>MASFGSLKPAIFEREEIKQYLSSLPLFLCMDISFHGLVIYRFLLFTGNINLIFEASTPAIATINFERLRLVRSEEDDMDTSYERRLVKRFYDKLLKSILCEWMLFNGLKSIVTPTSEIHLKIP</sequence>
<gene>
    <name evidence="1" type="ORF">D5086_0000169850</name>
</gene>